<evidence type="ECO:0000313" key="2">
    <source>
        <dbReference type="EMBL" id="KAF6155649.1"/>
    </source>
</evidence>
<dbReference type="AlphaFoldDB" id="A0A7J7MQ20"/>
<dbReference type="PANTHER" id="PTHR44259:SF114">
    <property type="entry name" value="OS06G0707300 PROTEIN"/>
    <property type="match status" value="1"/>
</dbReference>
<evidence type="ECO:0000259" key="1">
    <source>
        <dbReference type="PROSITE" id="PS50181"/>
    </source>
</evidence>
<dbReference type="InterPro" id="IPR050942">
    <property type="entry name" value="F-box_BR-signaling"/>
</dbReference>
<protein>
    <recommendedName>
        <fullName evidence="1">F-box domain-containing protein</fullName>
    </recommendedName>
</protein>
<comment type="caution">
    <text evidence="3">The sequence shown here is derived from an EMBL/GenBank/DDBJ whole genome shotgun (WGS) entry which is preliminary data.</text>
</comment>
<evidence type="ECO:0000313" key="3">
    <source>
        <dbReference type="EMBL" id="KAF6157029.1"/>
    </source>
</evidence>
<dbReference type="InterPro" id="IPR036047">
    <property type="entry name" value="F-box-like_dom_sf"/>
</dbReference>
<dbReference type="Pfam" id="PF03478">
    <property type="entry name" value="Beta-prop_KIB1-4"/>
    <property type="match status" value="1"/>
</dbReference>
<feature type="domain" description="F-box" evidence="1">
    <location>
        <begin position="31"/>
        <end position="84"/>
    </location>
</feature>
<dbReference type="Proteomes" id="UP000541444">
    <property type="component" value="Unassembled WGS sequence"/>
</dbReference>
<dbReference type="InterPro" id="IPR005174">
    <property type="entry name" value="KIB1-4_b-propeller"/>
</dbReference>
<gene>
    <name evidence="3" type="ORF">GIB67_024475</name>
    <name evidence="2" type="ORF">GIB67_034744</name>
</gene>
<dbReference type="OrthoDB" id="642536at2759"/>
<name>A0A7J7MQ20_9MAGN</name>
<dbReference type="InterPro" id="IPR001810">
    <property type="entry name" value="F-box_dom"/>
</dbReference>
<sequence length="386" mass="44125">MTLLSTLLELNPYWQKPAIQTPKKAKESEEMRDWSQLPDDLIAYIVKQITAMDDYVRFGEVCRSWRLVTKNRENCGVNEPWLLLDCDGDDGICRFCSLTTTDIFYLHLPEVQETTECWGSPFGWLITMSVDYEIRLLNPLTRVQIDLPPPPLKYLNLNNTLPSSFSILENAVLSSSPSSSTSLNNCMVIALYKPSYELAFARLGDQTWTSVEGFEWNDSSRVVYFRDRLFTVDYDGNLQVCDVNSLHPNFTNFAQIPTTLMCMHVFYLVEICGELHAIVRIAGELDLEGHDVEREETFEVYKLDICTRNFTKLLNFDDHALLLGPNFCSSCPTTLSEFSGNCIYFVSSLMGNDKGIFIFDYNTKELGLLDSAPELCNLPWVTPCLW</sequence>
<dbReference type="PANTHER" id="PTHR44259">
    <property type="entry name" value="OS07G0183000 PROTEIN-RELATED"/>
    <property type="match status" value="1"/>
</dbReference>
<dbReference type="PROSITE" id="PS50181">
    <property type="entry name" value="FBOX"/>
    <property type="match status" value="1"/>
</dbReference>
<organism evidence="3 4">
    <name type="scientific">Kingdonia uniflora</name>
    <dbReference type="NCBI Taxonomy" id="39325"/>
    <lineage>
        <taxon>Eukaryota</taxon>
        <taxon>Viridiplantae</taxon>
        <taxon>Streptophyta</taxon>
        <taxon>Embryophyta</taxon>
        <taxon>Tracheophyta</taxon>
        <taxon>Spermatophyta</taxon>
        <taxon>Magnoliopsida</taxon>
        <taxon>Ranunculales</taxon>
        <taxon>Circaeasteraceae</taxon>
        <taxon>Kingdonia</taxon>
    </lineage>
</organism>
<evidence type="ECO:0000313" key="4">
    <source>
        <dbReference type="Proteomes" id="UP000541444"/>
    </source>
</evidence>
<proteinExistence type="predicted"/>
<reference evidence="3 4" key="1">
    <citation type="journal article" date="2020" name="IScience">
        <title>Genome Sequencing of the Endangered Kingdonia uniflora (Circaeasteraceae, Ranunculales) Reveals Potential Mechanisms of Evolutionary Specialization.</title>
        <authorList>
            <person name="Sun Y."/>
            <person name="Deng T."/>
            <person name="Zhang A."/>
            <person name="Moore M.J."/>
            <person name="Landis J.B."/>
            <person name="Lin N."/>
            <person name="Zhang H."/>
            <person name="Zhang X."/>
            <person name="Huang J."/>
            <person name="Zhang X."/>
            <person name="Sun H."/>
            <person name="Wang H."/>
        </authorList>
    </citation>
    <scope>NUCLEOTIDE SEQUENCE [LARGE SCALE GENOMIC DNA]</scope>
    <source>
        <strain evidence="3">TB1705</strain>
        <tissue evidence="3">Leaf</tissue>
    </source>
</reference>
<keyword evidence="4" id="KW-1185">Reference proteome</keyword>
<dbReference type="Gene3D" id="1.20.1280.50">
    <property type="match status" value="1"/>
</dbReference>
<dbReference type="Pfam" id="PF00646">
    <property type="entry name" value="F-box"/>
    <property type="match status" value="1"/>
</dbReference>
<dbReference type="EMBL" id="JACGCM010001282">
    <property type="protein sequence ID" value="KAF6157029.1"/>
    <property type="molecule type" value="Genomic_DNA"/>
</dbReference>
<accession>A0A7J7MQ20</accession>
<dbReference type="SUPFAM" id="SSF81383">
    <property type="entry name" value="F-box domain"/>
    <property type="match status" value="1"/>
</dbReference>
<dbReference type="EMBL" id="JACGCM010001410">
    <property type="protein sequence ID" value="KAF6155649.1"/>
    <property type="molecule type" value="Genomic_DNA"/>
</dbReference>